<accession>A0A1M5WXB4</accession>
<feature type="region of interest" description="Disordered" evidence="1">
    <location>
        <begin position="244"/>
        <end position="272"/>
    </location>
</feature>
<dbReference type="InterPro" id="IPR021255">
    <property type="entry name" value="DUF2807"/>
</dbReference>
<gene>
    <name evidence="4" type="ORF">SAMN04488109_6108</name>
</gene>
<feature type="compositionally biased region" description="Low complexity" evidence="1">
    <location>
        <begin position="261"/>
        <end position="272"/>
    </location>
</feature>
<dbReference type="STRING" id="947013.SAMN04488109_6108"/>
<evidence type="ECO:0000313" key="4">
    <source>
        <dbReference type="EMBL" id="SHH92131.1"/>
    </source>
</evidence>
<dbReference type="PANTHER" id="PTHR39200:SF1">
    <property type="entry name" value="AUTO-TRANSPORTER ADHESIN HEAD GIN DOMAIN-CONTAINING PROTEIN-RELATED"/>
    <property type="match status" value="1"/>
</dbReference>
<name>A0A1M5WXB4_9BACT</name>
<evidence type="ECO:0000256" key="2">
    <source>
        <dbReference type="SAM" id="SignalP"/>
    </source>
</evidence>
<keyword evidence="2" id="KW-0732">Signal</keyword>
<reference evidence="4 5" key="1">
    <citation type="submission" date="2016-11" db="EMBL/GenBank/DDBJ databases">
        <authorList>
            <person name="Jaros S."/>
            <person name="Januszkiewicz K."/>
            <person name="Wedrychowicz H."/>
        </authorList>
    </citation>
    <scope>NUCLEOTIDE SEQUENCE [LARGE SCALE GENOMIC DNA]</scope>
    <source>
        <strain evidence="4 5">DSM 24574</strain>
    </source>
</reference>
<dbReference type="Proteomes" id="UP000184212">
    <property type="component" value="Unassembled WGS sequence"/>
</dbReference>
<dbReference type="OrthoDB" id="680270at2"/>
<dbReference type="Pfam" id="PF10988">
    <property type="entry name" value="DUF2807"/>
    <property type="match status" value="1"/>
</dbReference>
<proteinExistence type="predicted"/>
<evidence type="ECO:0000313" key="5">
    <source>
        <dbReference type="Proteomes" id="UP000184212"/>
    </source>
</evidence>
<feature type="domain" description="Putative auto-transporter adhesin head GIN" evidence="3">
    <location>
        <begin position="32"/>
        <end position="173"/>
    </location>
</feature>
<feature type="signal peptide" evidence="2">
    <location>
        <begin position="1"/>
        <end position="21"/>
    </location>
</feature>
<dbReference type="PANTHER" id="PTHR39200">
    <property type="entry name" value="HYPOTHETICAL EXPORTED PROTEIN"/>
    <property type="match status" value="1"/>
</dbReference>
<dbReference type="Gene3D" id="2.160.20.120">
    <property type="match status" value="1"/>
</dbReference>
<sequence>MKKQLFLIALALVMLTSWAQAQTRETRNVGTFTRIAFRVPGKLYLRQGSPQKVEIEGRKDVLEEIETDVDGNKLVIGKEGEWKFWRWKEGDEVNVYITVKDIEGISVAGSGDVIAETKIMAGDLDLNVSGSGNLRLEAEATGDIESDVSGSGDINLKGKCRSFNSDVSGSGKVILAINVSGTADFGVTGSGKIEASGSAGNVKTSISGSGKVLASNLETSKCEVRISGSGDVEINVKDELDSSISGSGSVGYKGNPSRVNSHSSGSGHVHKL</sequence>
<evidence type="ECO:0000256" key="1">
    <source>
        <dbReference type="SAM" id="MobiDB-lite"/>
    </source>
</evidence>
<dbReference type="RefSeq" id="WP_073142171.1">
    <property type="nucleotide sequence ID" value="NZ_FQWQ01000005.1"/>
</dbReference>
<protein>
    <submittedName>
        <fullName evidence="4">Putative auto-transporter adhesin, head GIN domain</fullName>
    </submittedName>
</protein>
<dbReference type="AlphaFoldDB" id="A0A1M5WXB4"/>
<feature type="chain" id="PRO_5012997133" evidence="2">
    <location>
        <begin position="22"/>
        <end position="272"/>
    </location>
</feature>
<evidence type="ECO:0000259" key="3">
    <source>
        <dbReference type="Pfam" id="PF10988"/>
    </source>
</evidence>
<keyword evidence="5" id="KW-1185">Reference proteome</keyword>
<organism evidence="4 5">
    <name type="scientific">Chryseolinea serpens</name>
    <dbReference type="NCBI Taxonomy" id="947013"/>
    <lineage>
        <taxon>Bacteria</taxon>
        <taxon>Pseudomonadati</taxon>
        <taxon>Bacteroidota</taxon>
        <taxon>Cytophagia</taxon>
        <taxon>Cytophagales</taxon>
        <taxon>Fulvivirgaceae</taxon>
        <taxon>Chryseolinea</taxon>
    </lineage>
</organism>
<dbReference type="EMBL" id="FQWQ01000005">
    <property type="protein sequence ID" value="SHH92131.1"/>
    <property type="molecule type" value="Genomic_DNA"/>
</dbReference>